<evidence type="ECO:0000313" key="2">
    <source>
        <dbReference type="EMBL" id="EZF56284.1"/>
    </source>
</evidence>
<accession>A0A022WD87</accession>
<feature type="region of interest" description="Disordered" evidence="1">
    <location>
        <begin position="66"/>
        <end position="85"/>
    </location>
</feature>
<dbReference type="Proteomes" id="UP000023758">
    <property type="component" value="Unassembled WGS sequence"/>
</dbReference>
<sequence length="85" mass="9708">MKLTKMKLTKRKKKKKKNLPGRSRANRQATSGIDRTADYGQGDLPYRRAKTNSVCYIYIYIYTSSGSSRSERPGALPDSHRPPIF</sequence>
<proteinExistence type="predicted"/>
<gene>
    <name evidence="2" type="ORF">H103_01286</name>
</gene>
<organism evidence="2">
    <name type="scientific">Trichophyton rubrum CBS 288.86</name>
    <dbReference type="NCBI Taxonomy" id="1215330"/>
    <lineage>
        <taxon>Eukaryota</taxon>
        <taxon>Fungi</taxon>
        <taxon>Dikarya</taxon>
        <taxon>Ascomycota</taxon>
        <taxon>Pezizomycotina</taxon>
        <taxon>Eurotiomycetes</taxon>
        <taxon>Eurotiomycetidae</taxon>
        <taxon>Onygenales</taxon>
        <taxon>Arthrodermataceae</taxon>
        <taxon>Trichophyton</taxon>
    </lineage>
</organism>
<dbReference type="AlphaFoldDB" id="A0A022WD87"/>
<name>A0A022WD87_TRIRU</name>
<dbReference type="HOGENOM" id="CLU_2514250_0_0_1"/>
<protein>
    <submittedName>
        <fullName evidence="2">Uncharacterized protein</fullName>
    </submittedName>
</protein>
<evidence type="ECO:0000256" key="1">
    <source>
        <dbReference type="SAM" id="MobiDB-lite"/>
    </source>
</evidence>
<reference evidence="2" key="1">
    <citation type="submission" date="2014-02" db="EMBL/GenBank/DDBJ databases">
        <title>The Genome Sequence of Trichophyton rubrum (morphotype fischeri) CBS 288.86.</title>
        <authorList>
            <consortium name="The Broad Institute Genomics Platform"/>
            <person name="Cuomo C.A."/>
            <person name="White T.C."/>
            <person name="Graser Y."/>
            <person name="Martinez-Rossi N."/>
            <person name="Heitman J."/>
            <person name="Young S.K."/>
            <person name="Zeng Q."/>
            <person name="Gargeya S."/>
            <person name="Abouelleil A."/>
            <person name="Alvarado L."/>
            <person name="Chapman S.B."/>
            <person name="Gainer-Dewar J."/>
            <person name="Goldberg J."/>
            <person name="Griggs A."/>
            <person name="Gujja S."/>
            <person name="Hansen M."/>
            <person name="Howarth C."/>
            <person name="Imamovic A."/>
            <person name="Larimer J."/>
            <person name="Martinez D."/>
            <person name="Murphy C."/>
            <person name="Pearson M.D."/>
            <person name="Persinoti G."/>
            <person name="Poon T."/>
            <person name="Priest M."/>
            <person name="Roberts A.D."/>
            <person name="Saif S."/>
            <person name="Shea T.D."/>
            <person name="Sykes S.N."/>
            <person name="Wortman J."/>
            <person name="Nusbaum C."/>
            <person name="Birren B."/>
        </authorList>
    </citation>
    <scope>NUCLEOTIDE SEQUENCE [LARGE SCALE GENOMIC DNA]</scope>
    <source>
        <strain evidence="2">CBS 288.86</strain>
    </source>
</reference>
<dbReference type="EMBL" id="KK207723">
    <property type="protein sequence ID" value="EZF56284.1"/>
    <property type="molecule type" value="Genomic_DNA"/>
</dbReference>
<feature type="compositionally biased region" description="Basic residues" evidence="1">
    <location>
        <begin position="1"/>
        <end position="19"/>
    </location>
</feature>
<feature type="region of interest" description="Disordered" evidence="1">
    <location>
        <begin position="1"/>
        <end position="44"/>
    </location>
</feature>